<protein>
    <submittedName>
        <fullName evidence="1">Uncharacterized protein</fullName>
    </submittedName>
</protein>
<evidence type="ECO:0000313" key="1">
    <source>
        <dbReference type="EMBL" id="GAF48886.1"/>
    </source>
</evidence>
<comment type="caution">
    <text evidence="1">The sequence shown here is derived from an EMBL/GenBank/DDBJ whole genome shotgun (WGS) entry which is preliminary data.</text>
</comment>
<name>X0QDA5_RHOWR</name>
<organism evidence="1 2">
    <name type="scientific">Rhodococcus wratislaviensis NBRC 100605</name>
    <dbReference type="NCBI Taxonomy" id="1219028"/>
    <lineage>
        <taxon>Bacteria</taxon>
        <taxon>Bacillati</taxon>
        <taxon>Actinomycetota</taxon>
        <taxon>Actinomycetes</taxon>
        <taxon>Mycobacteriales</taxon>
        <taxon>Nocardiaceae</taxon>
        <taxon>Rhodococcus</taxon>
    </lineage>
</organism>
<dbReference type="Proteomes" id="UP000019491">
    <property type="component" value="Unassembled WGS sequence"/>
</dbReference>
<accession>X0QDA5</accession>
<dbReference type="EMBL" id="BAWF01000062">
    <property type="protein sequence ID" value="GAF48886.1"/>
    <property type="molecule type" value="Genomic_DNA"/>
</dbReference>
<proteinExistence type="predicted"/>
<reference evidence="1 2" key="1">
    <citation type="submission" date="2014-02" db="EMBL/GenBank/DDBJ databases">
        <title>Whole genome shotgun sequence of Rhodococcus wratislaviensis NBRC 100605.</title>
        <authorList>
            <person name="Hosoyama A."/>
            <person name="Tsuchikane K."/>
            <person name="Yoshida I."/>
            <person name="Ohji S."/>
            <person name="Ichikawa N."/>
            <person name="Yamazoe A."/>
            <person name="Fujita N."/>
        </authorList>
    </citation>
    <scope>NUCLEOTIDE SEQUENCE [LARGE SCALE GENOMIC DNA]</scope>
    <source>
        <strain evidence="1 2">NBRC 100605</strain>
    </source>
</reference>
<keyword evidence="2" id="KW-1185">Reference proteome</keyword>
<evidence type="ECO:0000313" key="2">
    <source>
        <dbReference type="Proteomes" id="UP000019491"/>
    </source>
</evidence>
<sequence length="198" mass="20986">MTKGSEPPTIDGALSQPVFVCDCDRATRSSSDALGVVSWATSTFGGSGVSRLIGGYESGSDGQFLSNRPFLQRVWQFAIDAGVGEVQSTTQLGFPGNLIIVAKNGRAISTIDDTSCPLGGRSDHCSAGAVLVKFSGDGPDDKVCKRITHRRKGVADPGCLELSERSRAQRFAVASPYRFCGYRRRSTALETLAVDCGK</sequence>
<dbReference type="AlphaFoldDB" id="X0QDA5"/>
<gene>
    <name evidence="1" type="ORF">RW1_062_00100</name>
</gene>